<evidence type="ECO:0000313" key="1">
    <source>
        <dbReference type="EMBL" id="CAG9318484.1"/>
    </source>
</evidence>
<dbReference type="Gene3D" id="2.120.10.80">
    <property type="entry name" value="Kelch-type beta propeller"/>
    <property type="match status" value="1"/>
</dbReference>
<dbReference type="InterPro" id="IPR011043">
    <property type="entry name" value="Gal_Oxase/kelch_b-propeller"/>
</dbReference>
<evidence type="ECO:0000313" key="2">
    <source>
        <dbReference type="Proteomes" id="UP001162131"/>
    </source>
</evidence>
<comment type="caution">
    <text evidence="1">The sequence shown here is derived from an EMBL/GenBank/DDBJ whole genome shotgun (WGS) entry which is preliminary data.</text>
</comment>
<keyword evidence="2" id="KW-1185">Reference proteome</keyword>
<proteinExistence type="predicted"/>
<dbReference type="AlphaFoldDB" id="A0AAU9IVD4"/>
<dbReference type="SUPFAM" id="SSF50965">
    <property type="entry name" value="Galactose oxidase, central domain"/>
    <property type="match status" value="1"/>
</dbReference>
<reference evidence="1" key="1">
    <citation type="submission" date="2021-09" db="EMBL/GenBank/DDBJ databases">
        <authorList>
            <consortium name="AG Swart"/>
            <person name="Singh M."/>
            <person name="Singh A."/>
            <person name="Seah K."/>
            <person name="Emmerich C."/>
        </authorList>
    </citation>
    <scope>NUCLEOTIDE SEQUENCE</scope>
    <source>
        <strain evidence="1">ATCC30299</strain>
    </source>
</reference>
<organism evidence="1 2">
    <name type="scientific">Blepharisma stoltei</name>
    <dbReference type="NCBI Taxonomy" id="1481888"/>
    <lineage>
        <taxon>Eukaryota</taxon>
        <taxon>Sar</taxon>
        <taxon>Alveolata</taxon>
        <taxon>Ciliophora</taxon>
        <taxon>Postciliodesmatophora</taxon>
        <taxon>Heterotrichea</taxon>
        <taxon>Heterotrichida</taxon>
        <taxon>Blepharismidae</taxon>
        <taxon>Blepharisma</taxon>
    </lineage>
</organism>
<gene>
    <name evidence="1" type="ORF">BSTOLATCC_MIC20957</name>
</gene>
<sequence length="366" mass="41886">MQNSSELPNKASDHAELEIVKNSISEIINKNSKCLEKLENVKTETKASLINFQINFLTNDLNSKLIETENALNVLNTLKNKTAEILSIPITPILETDFRATCSAYQSCPSIYDPPLMQAYQDYLNAYQQKTSLYNLSECKSNKTYLHIYNTETETKEVKILETPQSLNHQTSITQLPNGKLFCYGKYPCSGITAIVDVNGKVEILASGVPCSSLSCIYFDNSIYCFGRANNYYCLSRRFDLDQNRWIRFTSIPNVEPYCISIIFKRNILISEYFNKNLLLYSIDIDSFSIIPYKFAAHKTKFLINTNRLYLIECGNGSIYESEIESYINWQRIAESTIDFSSQLYCSYNKGGIYIGMISNNFSAYY</sequence>
<dbReference type="InterPro" id="IPR015915">
    <property type="entry name" value="Kelch-typ_b-propeller"/>
</dbReference>
<accession>A0AAU9IVD4</accession>
<dbReference type="Proteomes" id="UP001162131">
    <property type="component" value="Unassembled WGS sequence"/>
</dbReference>
<dbReference type="EMBL" id="CAJZBQ010000020">
    <property type="protein sequence ID" value="CAG9318484.1"/>
    <property type="molecule type" value="Genomic_DNA"/>
</dbReference>
<name>A0AAU9IVD4_9CILI</name>
<protein>
    <submittedName>
        <fullName evidence="1">Uncharacterized protein</fullName>
    </submittedName>
</protein>